<name>A0AAW8Q5Y1_VIBPH</name>
<dbReference type="Proteomes" id="UP001253193">
    <property type="component" value="Unassembled WGS sequence"/>
</dbReference>
<proteinExistence type="predicted"/>
<sequence length="153" mass="16513">MDNKSETTFLRAAGKYPATSRSRRNVAATITGCIATSTLNTILKPIAVATSINIDLIASEPSSKFCICFSIIGFLSWSDVSAESPKPDLSMPISPYPSFSKTGFSAEPALAETADEEAFSDTDTSIALAQADENKRLKAKREPMSIFFIIFDN</sequence>
<dbReference type="AlphaFoldDB" id="A0AAW8Q5Y1"/>
<accession>A0AAW8Q5Y1</accession>
<evidence type="ECO:0000313" key="2">
    <source>
        <dbReference type="Proteomes" id="UP001253193"/>
    </source>
</evidence>
<evidence type="ECO:0000313" key="1">
    <source>
        <dbReference type="EMBL" id="MDS1823832.1"/>
    </source>
</evidence>
<organism evidence="1 2">
    <name type="scientific">Vibrio parahaemolyticus</name>
    <dbReference type="NCBI Taxonomy" id="670"/>
    <lineage>
        <taxon>Bacteria</taxon>
        <taxon>Pseudomonadati</taxon>
        <taxon>Pseudomonadota</taxon>
        <taxon>Gammaproteobacteria</taxon>
        <taxon>Vibrionales</taxon>
        <taxon>Vibrionaceae</taxon>
        <taxon>Vibrio</taxon>
    </lineage>
</organism>
<dbReference type="RefSeq" id="WP_311020908.1">
    <property type="nucleotide sequence ID" value="NZ_JAUHGG010000012.1"/>
</dbReference>
<reference evidence="1" key="1">
    <citation type="submission" date="2023-06" db="EMBL/GenBank/DDBJ databases">
        <title>Genomic Diversity of Vibrio spp. and Metagenomic Analysis of Pathogens in Florida Gulf Coastal Waters Following Hurricane Ian.</title>
        <authorList>
            <person name="Brumfield K.D."/>
        </authorList>
    </citation>
    <scope>NUCLEOTIDE SEQUENCE</scope>
    <source>
        <strain evidence="1">WBS2B-138</strain>
    </source>
</reference>
<comment type="caution">
    <text evidence="1">The sequence shown here is derived from an EMBL/GenBank/DDBJ whole genome shotgun (WGS) entry which is preliminary data.</text>
</comment>
<protein>
    <submittedName>
        <fullName evidence="1">Uncharacterized protein</fullName>
    </submittedName>
</protein>
<dbReference type="EMBL" id="JAUHGG010000012">
    <property type="protein sequence ID" value="MDS1823832.1"/>
    <property type="molecule type" value="Genomic_DNA"/>
</dbReference>
<gene>
    <name evidence="1" type="ORF">QX249_24635</name>
</gene>